<evidence type="ECO:0000256" key="6">
    <source>
        <dbReference type="RuleBase" id="RU000414"/>
    </source>
</evidence>
<dbReference type="AlphaFoldDB" id="A0A1M5ZZ94"/>
<dbReference type="GO" id="GO:0004784">
    <property type="term" value="F:superoxide dismutase activity"/>
    <property type="evidence" value="ECO:0007669"/>
    <property type="project" value="UniProtKB-EC"/>
</dbReference>
<feature type="binding site" evidence="5">
    <location>
        <position position="115"/>
    </location>
    <ligand>
        <name>Mn(2+)</name>
        <dbReference type="ChEBI" id="CHEBI:29035"/>
    </ligand>
</feature>
<dbReference type="PROSITE" id="PS00088">
    <property type="entry name" value="SOD_MN"/>
    <property type="match status" value="1"/>
</dbReference>
<evidence type="ECO:0000259" key="8">
    <source>
        <dbReference type="Pfam" id="PF02777"/>
    </source>
</evidence>
<dbReference type="Gene3D" id="1.10.287.990">
    <property type="entry name" value="Fe,Mn superoxide dismutase (SOD) domain"/>
    <property type="match status" value="1"/>
</dbReference>
<dbReference type="GO" id="GO:0046872">
    <property type="term" value="F:metal ion binding"/>
    <property type="evidence" value="ECO:0007669"/>
    <property type="project" value="UniProtKB-KW"/>
</dbReference>
<dbReference type="InterPro" id="IPR001189">
    <property type="entry name" value="Mn/Fe_SOD"/>
</dbReference>
<dbReference type="InterPro" id="IPR019831">
    <property type="entry name" value="Mn/Fe_SOD_N"/>
</dbReference>
<comment type="function">
    <text evidence="6">Destroys radicals which are normally produced within the cells and which are toxic to biological systems.</text>
</comment>
<feature type="binding site" evidence="5">
    <location>
        <position position="202"/>
    </location>
    <ligand>
        <name>Mn(2+)</name>
        <dbReference type="ChEBI" id="CHEBI:29035"/>
    </ligand>
</feature>
<sequence>MKKLLRILLTAMLILGIVMVPVKAKDDKVAGNTYPFQLPALKYAYNALEPYIDEATMRIHHDKHHQAYIDNLNKALEKYPELQDKTLEYLLSNLEKLPKEIKEQVRNNAGGHYNHTFFWEIIGPNKGGEAKGELKTAIDKTFGSFDKFKEEFKKEALGRFGSGWAWLIKDDKGNLKIVSTPNQDGPVELGVKPIIAIDVWEHAYYLKYQNKRAEYIDNWWNVVDWDKAEQLYKTK</sequence>
<evidence type="ECO:0000256" key="2">
    <source>
        <dbReference type="ARBA" id="ARBA00012682"/>
    </source>
</evidence>
<comment type="similarity">
    <text evidence="1 6">Belongs to the iron/manganese superoxide dismutase family.</text>
</comment>
<evidence type="ECO:0000256" key="4">
    <source>
        <dbReference type="ARBA" id="ARBA00023002"/>
    </source>
</evidence>
<dbReference type="PIRSF" id="PIRSF000349">
    <property type="entry name" value="SODismutase"/>
    <property type="match status" value="1"/>
</dbReference>
<dbReference type="SUPFAM" id="SSF46609">
    <property type="entry name" value="Fe,Mn superoxide dismutase (SOD), N-terminal domain"/>
    <property type="match status" value="1"/>
</dbReference>
<reference evidence="9 10" key="1">
    <citation type="submission" date="2016-11" db="EMBL/GenBank/DDBJ databases">
        <authorList>
            <person name="Jaros S."/>
            <person name="Januszkiewicz K."/>
            <person name="Wedrychowicz H."/>
        </authorList>
    </citation>
    <scope>NUCLEOTIDE SEQUENCE [LARGE SCALE GENOMIC DNA]</scope>
    <source>
        <strain evidence="9 10">DSM 6191</strain>
    </source>
</reference>
<feature type="binding site" evidence="5">
    <location>
        <position position="198"/>
    </location>
    <ligand>
        <name>Mn(2+)</name>
        <dbReference type="ChEBI" id="CHEBI:29035"/>
    </ligand>
</feature>
<dbReference type="InterPro" id="IPR019833">
    <property type="entry name" value="Mn/Fe_SOD_BS"/>
</dbReference>
<evidence type="ECO:0000313" key="9">
    <source>
        <dbReference type="EMBL" id="SHI29585.1"/>
    </source>
</evidence>
<dbReference type="PRINTS" id="PR01703">
    <property type="entry name" value="MNSODISMTASE"/>
</dbReference>
<name>A0A1M5ZZ94_9CLOT</name>
<protein>
    <recommendedName>
        <fullName evidence="2 6">Superoxide dismutase</fullName>
        <ecNumber evidence="2 6">1.15.1.1</ecNumber>
    </recommendedName>
</protein>
<dbReference type="PANTHER" id="PTHR43595:SF2">
    <property type="entry name" value="SMALL RIBOSOMAL SUBUNIT PROTEIN MS42"/>
    <property type="match status" value="1"/>
</dbReference>
<keyword evidence="4 6" id="KW-0560">Oxidoreductase</keyword>
<dbReference type="SUPFAM" id="SSF54719">
    <property type="entry name" value="Fe,Mn superoxide dismutase (SOD), C-terminal domain"/>
    <property type="match status" value="1"/>
</dbReference>
<dbReference type="Pfam" id="PF00081">
    <property type="entry name" value="Sod_Fe_N"/>
    <property type="match status" value="1"/>
</dbReference>
<evidence type="ECO:0000256" key="5">
    <source>
        <dbReference type="PIRSR" id="PIRSR000349-1"/>
    </source>
</evidence>
<feature type="domain" description="Manganese/iron superoxide dismutase C-terminal" evidence="8">
    <location>
        <begin position="131"/>
        <end position="230"/>
    </location>
</feature>
<dbReference type="Proteomes" id="UP000184241">
    <property type="component" value="Unassembled WGS sequence"/>
</dbReference>
<feature type="domain" description="Manganese/iron superoxide dismutase N-terminal" evidence="7">
    <location>
        <begin position="36"/>
        <end position="121"/>
    </location>
</feature>
<evidence type="ECO:0000256" key="1">
    <source>
        <dbReference type="ARBA" id="ARBA00008714"/>
    </source>
</evidence>
<dbReference type="Pfam" id="PF02777">
    <property type="entry name" value="Sod_Fe_C"/>
    <property type="match status" value="1"/>
</dbReference>
<dbReference type="GO" id="GO:0005737">
    <property type="term" value="C:cytoplasm"/>
    <property type="evidence" value="ECO:0007669"/>
    <property type="project" value="TreeGrafter"/>
</dbReference>
<accession>A0A1M5ZZ94</accession>
<evidence type="ECO:0000259" key="7">
    <source>
        <dbReference type="Pfam" id="PF00081"/>
    </source>
</evidence>
<dbReference type="Gene3D" id="3.55.40.20">
    <property type="entry name" value="Iron/manganese superoxide dismutase, C-terminal domain"/>
    <property type="match status" value="1"/>
</dbReference>
<dbReference type="PANTHER" id="PTHR43595">
    <property type="entry name" value="37S RIBOSOMAL PROTEIN S26, MITOCHONDRIAL"/>
    <property type="match status" value="1"/>
</dbReference>
<dbReference type="FunFam" id="1.10.287.990:FF:000001">
    <property type="entry name" value="Superoxide dismutase"/>
    <property type="match status" value="1"/>
</dbReference>
<feature type="binding site" evidence="5">
    <location>
        <position position="60"/>
    </location>
    <ligand>
        <name>Mn(2+)</name>
        <dbReference type="ChEBI" id="CHEBI:29035"/>
    </ligand>
</feature>
<keyword evidence="3 5" id="KW-0479">Metal-binding</keyword>
<dbReference type="InterPro" id="IPR036314">
    <property type="entry name" value="SOD_C_sf"/>
</dbReference>
<proteinExistence type="inferred from homology"/>
<organism evidence="9 10">
    <name type="scientific">Clostridium intestinale DSM 6191</name>
    <dbReference type="NCBI Taxonomy" id="1121320"/>
    <lineage>
        <taxon>Bacteria</taxon>
        <taxon>Bacillati</taxon>
        <taxon>Bacillota</taxon>
        <taxon>Clostridia</taxon>
        <taxon>Eubacteriales</taxon>
        <taxon>Clostridiaceae</taxon>
        <taxon>Clostridium</taxon>
    </lineage>
</organism>
<gene>
    <name evidence="9" type="ORF">SAMN02745941_03548</name>
</gene>
<dbReference type="InterPro" id="IPR019832">
    <property type="entry name" value="Mn/Fe_SOD_C"/>
</dbReference>
<dbReference type="InterPro" id="IPR036324">
    <property type="entry name" value="Mn/Fe_SOD_N_sf"/>
</dbReference>
<dbReference type="FunFam" id="3.55.40.20:FF:000001">
    <property type="entry name" value="Superoxide dismutase"/>
    <property type="match status" value="1"/>
</dbReference>
<dbReference type="EC" id="1.15.1.1" evidence="2 6"/>
<evidence type="ECO:0000313" key="10">
    <source>
        <dbReference type="Proteomes" id="UP000184241"/>
    </source>
</evidence>
<evidence type="ECO:0000256" key="3">
    <source>
        <dbReference type="ARBA" id="ARBA00022723"/>
    </source>
</evidence>
<comment type="catalytic activity">
    <reaction evidence="6">
        <text>2 superoxide + 2 H(+) = H2O2 + O2</text>
        <dbReference type="Rhea" id="RHEA:20696"/>
        <dbReference type="ChEBI" id="CHEBI:15378"/>
        <dbReference type="ChEBI" id="CHEBI:15379"/>
        <dbReference type="ChEBI" id="CHEBI:16240"/>
        <dbReference type="ChEBI" id="CHEBI:18421"/>
        <dbReference type="EC" id="1.15.1.1"/>
    </reaction>
</comment>
<dbReference type="EMBL" id="FQXU01000012">
    <property type="protein sequence ID" value="SHI29585.1"/>
    <property type="molecule type" value="Genomic_DNA"/>
</dbReference>